<keyword evidence="9" id="KW-0408">Iron</keyword>
<keyword evidence="5 12" id="KW-0812">Transmembrane</keyword>
<dbReference type="PANTHER" id="PTHR15422:SF45">
    <property type="entry name" value="CYTOCHROME B561 DOMAIN-CONTAINING PROTEIN"/>
    <property type="match status" value="1"/>
</dbReference>
<dbReference type="Pfam" id="PF03188">
    <property type="entry name" value="Cytochrom_B561"/>
    <property type="match status" value="1"/>
</dbReference>
<sequence length="254" mass="27154">MPSPETPPPRAASATTDDDTTILTPAESEPLLGRPGDAIQKPNASLITNLWLGTGWLALTGLTLLIALIYSALFTHPRFPLLTPHPALQTLGTVSLTLAILILQPTATPAAKAAGQKAHAALQLLSLLLFTAGIAVIETNKRVNHLEHFHSLHGYLGTLTGVLFALQYVFGFLMWAVPGVLGGEEKAKGLWKYHRWGGYGLLLSVLATLVSAAETDYVKKVLGVKTWAVAVAVLLVVAGTFPRIQVRKLGIHRD</sequence>
<feature type="domain" description="Cytochrome b561" evidence="13">
    <location>
        <begin position="48"/>
        <end position="250"/>
    </location>
</feature>
<evidence type="ECO:0000256" key="6">
    <source>
        <dbReference type="ARBA" id="ARBA00022723"/>
    </source>
</evidence>
<accession>A0AA39YI60</accession>
<evidence type="ECO:0000256" key="10">
    <source>
        <dbReference type="ARBA" id="ARBA00023136"/>
    </source>
</evidence>
<organism evidence="14 15">
    <name type="scientific">Cercophora newfieldiana</name>
    <dbReference type="NCBI Taxonomy" id="92897"/>
    <lineage>
        <taxon>Eukaryota</taxon>
        <taxon>Fungi</taxon>
        <taxon>Dikarya</taxon>
        <taxon>Ascomycota</taxon>
        <taxon>Pezizomycotina</taxon>
        <taxon>Sordariomycetes</taxon>
        <taxon>Sordariomycetidae</taxon>
        <taxon>Sordariales</taxon>
        <taxon>Lasiosphaeriaceae</taxon>
        <taxon>Cercophora</taxon>
    </lineage>
</organism>
<evidence type="ECO:0000256" key="2">
    <source>
        <dbReference type="ARBA" id="ARBA00004141"/>
    </source>
</evidence>
<dbReference type="AlphaFoldDB" id="A0AA39YI60"/>
<dbReference type="InterPro" id="IPR006593">
    <property type="entry name" value="Cyt_b561/ferric_Rdtase_TM"/>
</dbReference>
<evidence type="ECO:0000256" key="9">
    <source>
        <dbReference type="ARBA" id="ARBA00023004"/>
    </source>
</evidence>
<feature type="compositionally biased region" description="Pro residues" evidence="11">
    <location>
        <begin position="1"/>
        <end position="10"/>
    </location>
</feature>
<dbReference type="InterPro" id="IPR045150">
    <property type="entry name" value="CYB561D1/2"/>
</dbReference>
<evidence type="ECO:0000256" key="12">
    <source>
        <dbReference type="SAM" id="Phobius"/>
    </source>
</evidence>
<keyword evidence="10 12" id="KW-0472">Membrane</keyword>
<dbReference type="CDD" id="cd08761">
    <property type="entry name" value="Cyt_b561_CYB561D2_like"/>
    <property type="match status" value="1"/>
</dbReference>
<evidence type="ECO:0000256" key="1">
    <source>
        <dbReference type="ARBA" id="ARBA00001970"/>
    </source>
</evidence>
<evidence type="ECO:0000256" key="4">
    <source>
        <dbReference type="ARBA" id="ARBA00022617"/>
    </source>
</evidence>
<reference evidence="14" key="1">
    <citation type="submission" date="2023-06" db="EMBL/GenBank/DDBJ databases">
        <title>Genome-scale phylogeny and comparative genomics of the fungal order Sordariales.</title>
        <authorList>
            <consortium name="Lawrence Berkeley National Laboratory"/>
            <person name="Hensen N."/>
            <person name="Bonometti L."/>
            <person name="Westerberg I."/>
            <person name="Brannstrom I.O."/>
            <person name="Guillou S."/>
            <person name="Cros-Aarteil S."/>
            <person name="Calhoun S."/>
            <person name="Haridas S."/>
            <person name="Kuo A."/>
            <person name="Mondo S."/>
            <person name="Pangilinan J."/>
            <person name="Riley R."/>
            <person name="Labutti K."/>
            <person name="Andreopoulos B."/>
            <person name="Lipzen A."/>
            <person name="Chen C."/>
            <person name="Yanf M."/>
            <person name="Daum C."/>
            <person name="Ng V."/>
            <person name="Clum A."/>
            <person name="Steindorff A."/>
            <person name="Ohm R."/>
            <person name="Martin F."/>
            <person name="Silar P."/>
            <person name="Natvig D."/>
            <person name="Lalanne C."/>
            <person name="Gautier V."/>
            <person name="Ament-Velasquez S.L."/>
            <person name="Kruys A."/>
            <person name="Hutchinson M.I."/>
            <person name="Powell A.J."/>
            <person name="Barry K."/>
            <person name="Miller A.N."/>
            <person name="Grigoriev I.V."/>
            <person name="Debuchy R."/>
            <person name="Gladieux P."/>
            <person name="Thoren M.H."/>
            <person name="Johannesson H."/>
        </authorList>
    </citation>
    <scope>NUCLEOTIDE SEQUENCE</scope>
    <source>
        <strain evidence="14">SMH2532-1</strain>
    </source>
</reference>
<evidence type="ECO:0000256" key="3">
    <source>
        <dbReference type="ARBA" id="ARBA00022448"/>
    </source>
</evidence>
<dbReference type="GO" id="GO:0046872">
    <property type="term" value="F:metal ion binding"/>
    <property type="evidence" value="ECO:0007669"/>
    <property type="project" value="UniProtKB-KW"/>
</dbReference>
<keyword evidence="3" id="KW-0813">Transport</keyword>
<evidence type="ECO:0000313" key="15">
    <source>
        <dbReference type="Proteomes" id="UP001174936"/>
    </source>
</evidence>
<feature type="transmembrane region" description="Helical" evidence="12">
    <location>
        <begin position="118"/>
        <end position="137"/>
    </location>
</feature>
<dbReference type="PANTHER" id="PTHR15422">
    <property type="entry name" value="OS05G0565100 PROTEIN"/>
    <property type="match status" value="1"/>
</dbReference>
<keyword evidence="8 12" id="KW-1133">Transmembrane helix</keyword>
<dbReference type="GO" id="GO:0140575">
    <property type="term" value="F:transmembrane monodehydroascorbate reductase activity"/>
    <property type="evidence" value="ECO:0007669"/>
    <property type="project" value="InterPro"/>
</dbReference>
<dbReference type="GO" id="GO:0016020">
    <property type="term" value="C:membrane"/>
    <property type="evidence" value="ECO:0007669"/>
    <property type="project" value="UniProtKB-SubCell"/>
</dbReference>
<evidence type="ECO:0000256" key="11">
    <source>
        <dbReference type="SAM" id="MobiDB-lite"/>
    </source>
</evidence>
<evidence type="ECO:0000259" key="13">
    <source>
        <dbReference type="PROSITE" id="PS50939"/>
    </source>
</evidence>
<feature type="transmembrane region" description="Helical" evidence="12">
    <location>
        <begin position="50"/>
        <end position="74"/>
    </location>
</feature>
<dbReference type="SMART" id="SM00665">
    <property type="entry name" value="B561"/>
    <property type="match status" value="1"/>
</dbReference>
<evidence type="ECO:0000256" key="8">
    <source>
        <dbReference type="ARBA" id="ARBA00022989"/>
    </source>
</evidence>
<dbReference type="EMBL" id="JAULSV010000002">
    <property type="protein sequence ID" value="KAK0651465.1"/>
    <property type="molecule type" value="Genomic_DNA"/>
</dbReference>
<dbReference type="Proteomes" id="UP001174936">
    <property type="component" value="Unassembled WGS sequence"/>
</dbReference>
<feature type="transmembrane region" description="Helical" evidence="12">
    <location>
        <begin position="86"/>
        <end position="106"/>
    </location>
</feature>
<gene>
    <name evidence="14" type="ORF">B0T16DRAFT_442928</name>
</gene>
<keyword evidence="6" id="KW-0479">Metal-binding</keyword>
<evidence type="ECO:0000313" key="14">
    <source>
        <dbReference type="EMBL" id="KAK0651465.1"/>
    </source>
</evidence>
<protein>
    <recommendedName>
        <fullName evidence="13">Cytochrome b561 domain-containing protein</fullName>
    </recommendedName>
</protein>
<dbReference type="PROSITE" id="PS50939">
    <property type="entry name" value="CYTOCHROME_B561"/>
    <property type="match status" value="1"/>
</dbReference>
<feature type="transmembrane region" description="Helical" evidence="12">
    <location>
        <begin position="224"/>
        <end position="244"/>
    </location>
</feature>
<dbReference type="Gene3D" id="1.20.120.1770">
    <property type="match status" value="1"/>
</dbReference>
<keyword evidence="15" id="KW-1185">Reference proteome</keyword>
<feature type="compositionally biased region" description="Low complexity" evidence="11">
    <location>
        <begin position="11"/>
        <end position="26"/>
    </location>
</feature>
<comment type="cofactor">
    <cofactor evidence="1">
        <name>heme b</name>
        <dbReference type="ChEBI" id="CHEBI:60344"/>
    </cofactor>
</comment>
<feature type="transmembrane region" description="Helical" evidence="12">
    <location>
        <begin position="157"/>
        <end position="181"/>
    </location>
</feature>
<comment type="subcellular location">
    <subcellularLocation>
        <location evidence="2">Membrane</location>
        <topology evidence="2">Multi-pass membrane protein</topology>
    </subcellularLocation>
</comment>
<keyword evidence="4" id="KW-0349">Heme</keyword>
<feature type="transmembrane region" description="Helical" evidence="12">
    <location>
        <begin position="193"/>
        <end position="212"/>
    </location>
</feature>
<keyword evidence="7" id="KW-0249">Electron transport</keyword>
<name>A0AA39YI60_9PEZI</name>
<evidence type="ECO:0000256" key="7">
    <source>
        <dbReference type="ARBA" id="ARBA00022982"/>
    </source>
</evidence>
<proteinExistence type="predicted"/>
<comment type="caution">
    <text evidence="14">The sequence shown here is derived from an EMBL/GenBank/DDBJ whole genome shotgun (WGS) entry which is preliminary data.</text>
</comment>
<feature type="region of interest" description="Disordered" evidence="11">
    <location>
        <begin position="1"/>
        <end position="33"/>
    </location>
</feature>
<evidence type="ECO:0000256" key="5">
    <source>
        <dbReference type="ARBA" id="ARBA00022692"/>
    </source>
</evidence>